<protein>
    <recommendedName>
        <fullName evidence="3">SPW repeat-containing integral membrane domain-containing protein</fullName>
    </recommendedName>
</protein>
<dbReference type="Pfam" id="PF03779">
    <property type="entry name" value="SPW"/>
    <property type="match status" value="1"/>
</dbReference>
<keyword evidence="2" id="KW-1133">Transmembrane helix</keyword>
<feature type="transmembrane region" description="Helical" evidence="2">
    <location>
        <begin position="56"/>
        <end position="74"/>
    </location>
</feature>
<name>A0A8J3VBG8_9ACTN</name>
<feature type="transmembrane region" description="Helical" evidence="2">
    <location>
        <begin position="110"/>
        <end position="132"/>
    </location>
</feature>
<keyword evidence="5" id="KW-1185">Reference proteome</keyword>
<evidence type="ECO:0000259" key="3">
    <source>
        <dbReference type="Pfam" id="PF03779"/>
    </source>
</evidence>
<dbReference type="EMBL" id="BOOR01000058">
    <property type="protein sequence ID" value="GII58004.1"/>
    <property type="molecule type" value="Genomic_DNA"/>
</dbReference>
<evidence type="ECO:0000256" key="2">
    <source>
        <dbReference type="SAM" id="Phobius"/>
    </source>
</evidence>
<comment type="caution">
    <text evidence="4">The sequence shown here is derived from an EMBL/GenBank/DDBJ whole genome shotgun (WGS) entry which is preliminary data.</text>
</comment>
<feature type="domain" description="SPW repeat-containing integral membrane" evidence="3">
    <location>
        <begin position="33"/>
        <end position="129"/>
    </location>
</feature>
<evidence type="ECO:0000313" key="5">
    <source>
        <dbReference type="Proteomes" id="UP000605992"/>
    </source>
</evidence>
<keyword evidence="2" id="KW-0472">Membrane</keyword>
<feature type="region of interest" description="Disordered" evidence="1">
    <location>
        <begin position="141"/>
        <end position="186"/>
    </location>
</feature>
<proteinExistence type="predicted"/>
<organism evidence="4 5">
    <name type="scientific">Planotetraspora thailandica</name>
    <dbReference type="NCBI Taxonomy" id="487172"/>
    <lineage>
        <taxon>Bacteria</taxon>
        <taxon>Bacillati</taxon>
        <taxon>Actinomycetota</taxon>
        <taxon>Actinomycetes</taxon>
        <taxon>Streptosporangiales</taxon>
        <taxon>Streptosporangiaceae</taxon>
        <taxon>Planotetraspora</taxon>
    </lineage>
</organism>
<evidence type="ECO:0000313" key="4">
    <source>
        <dbReference type="EMBL" id="GII58004.1"/>
    </source>
</evidence>
<reference evidence="4" key="1">
    <citation type="submission" date="2021-01" db="EMBL/GenBank/DDBJ databases">
        <title>Whole genome shotgun sequence of Planotetraspora thailandica NBRC 104271.</title>
        <authorList>
            <person name="Komaki H."/>
            <person name="Tamura T."/>
        </authorList>
    </citation>
    <scope>NUCLEOTIDE SEQUENCE</scope>
    <source>
        <strain evidence="4">NBRC 104271</strain>
    </source>
</reference>
<dbReference type="InterPro" id="IPR005530">
    <property type="entry name" value="SPW"/>
</dbReference>
<gene>
    <name evidence="4" type="ORF">Pth03_63930</name>
</gene>
<keyword evidence="2" id="KW-0812">Transmembrane</keyword>
<feature type="transmembrane region" description="Helical" evidence="2">
    <location>
        <begin position="86"/>
        <end position="104"/>
    </location>
</feature>
<accession>A0A8J3VBG8</accession>
<dbReference type="RefSeq" id="WP_203948113.1">
    <property type="nucleotide sequence ID" value="NZ_BOOR01000058.1"/>
</dbReference>
<sequence length="186" mass="19682">MTHSTDIGTHPDIVQMRERYEAAAANPAAQGADGLALLSGLYLALSPWIVGFSNRVPLTINNLIVGIVVTLLALGYSSMFGRMHGIAWVAPVLGVWTIIAPWVIRGGMATTSTIISNVVVGAVILALGLATMRFGMTERGKSAGGSRFGKPHLTEHSGPAYRQDRPGYGQDRPGYGQDRPGPTSRA</sequence>
<evidence type="ECO:0000256" key="1">
    <source>
        <dbReference type="SAM" id="MobiDB-lite"/>
    </source>
</evidence>
<dbReference type="AlphaFoldDB" id="A0A8J3VBG8"/>
<dbReference type="Proteomes" id="UP000605992">
    <property type="component" value="Unassembled WGS sequence"/>
</dbReference>